<evidence type="ECO:0000313" key="1">
    <source>
        <dbReference type="EMBL" id="CUA67553.1"/>
    </source>
</evidence>
<reference evidence="1 2" key="1">
    <citation type="submission" date="2015-07" db="EMBL/GenBank/DDBJ databases">
        <authorList>
            <person name="Noorani M."/>
        </authorList>
    </citation>
    <scope>NUCLEOTIDE SEQUENCE [LARGE SCALE GENOMIC DNA]</scope>
    <source>
        <strain evidence="1">BBA 69670</strain>
    </source>
</reference>
<organism evidence="1 2">
    <name type="scientific">Rhizoctonia solani</name>
    <dbReference type="NCBI Taxonomy" id="456999"/>
    <lineage>
        <taxon>Eukaryota</taxon>
        <taxon>Fungi</taxon>
        <taxon>Dikarya</taxon>
        <taxon>Basidiomycota</taxon>
        <taxon>Agaricomycotina</taxon>
        <taxon>Agaricomycetes</taxon>
        <taxon>Cantharellales</taxon>
        <taxon>Ceratobasidiaceae</taxon>
        <taxon>Rhizoctonia</taxon>
    </lineage>
</organism>
<dbReference type="EMBL" id="CYGV01000131">
    <property type="protein sequence ID" value="CUA67553.1"/>
    <property type="molecule type" value="Genomic_DNA"/>
</dbReference>
<keyword evidence="2" id="KW-1185">Reference proteome</keyword>
<protein>
    <submittedName>
        <fullName evidence="1">Uncharacterized protein</fullName>
    </submittedName>
</protein>
<accession>A0A0K6FN10</accession>
<proteinExistence type="predicted"/>
<evidence type="ECO:0000313" key="2">
    <source>
        <dbReference type="Proteomes" id="UP000044841"/>
    </source>
</evidence>
<dbReference type="AlphaFoldDB" id="A0A0K6FN10"/>
<gene>
    <name evidence="1" type="ORF">RSOLAG22IIIB_13438</name>
</gene>
<sequence length="158" mass="17022">MSDPFVDLVQAQLDESLANVPEGIEELDESTLNSFFAELYRKVTTDETFAAEFSGGNVELFGPRPTTVQAKTQVKDVVKMVIPSKDRIFTVQECTNPQFNGNGTSQTFGHASGQQSYVLVGAKGFISLITSGKGSKVVFVGSKKLSGIAFEKGTGTWN</sequence>
<name>A0A0K6FN10_9AGAM</name>
<dbReference type="Proteomes" id="UP000044841">
    <property type="component" value="Unassembled WGS sequence"/>
</dbReference>